<dbReference type="AlphaFoldDB" id="A0A284VUI4"/>
<dbReference type="EMBL" id="FZMP01000250">
    <property type="protein sequence ID" value="SNQ62961.1"/>
    <property type="molecule type" value="Genomic_DNA"/>
</dbReference>
<name>A0A284VUI4_9EURY</name>
<accession>A0A284VUI4</accession>
<proteinExistence type="predicted"/>
<evidence type="ECO:0000256" key="1">
    <source>
        <dbReference type="SAM" id="Phobius"/>
    </source>
</evidence>
<keyword evidence="3" id="KW-1185">Reference proteome</keyword>
<dbReference type="OrthoDB" id="381081at2157"/>
<evidence type="ECO:0000313" key="2">
    <source>
        <dbReference type="EMBL" id="SNQ62961.1"/>
    </source>
</evidence>
<feature type="transmembrane region" description="Helical" evidence="1">
    <location>
        <begin position="7"/>
        <end position="25"/>
    </location>
</feature>
<gene>
    <name evidence="2" type="ORF">MNV_990002</name>
</gene>
<keyword evidence="1" id="KW-1133">Transmembrane helix</keyword>
<protein>
    <submittedName>
        <fullName evidence="2">Uncharacterized protein</fullName>
    </submittedName>
</protein>
<dbReference type="Proteomes" id="UP000218615">
    <property type="component" value="Unassembled WGS sequence"/>
</dbReference>
<reference evidence="3" key="1">
    <citation type="submission" date="2017-06" db="EMBL/GenBank/DDBJ databases">
        <authorList>
            <person name="Cremers G."/>
        </authorList>
    </citation>
    <scope>NUCLEOTIDE SEQUENCE [LARGE SCALE GENOMIC DNA]</scope>
</reference>
<sequence length="83" mass="9458">MSSAKNIIKMLVGIIIFLIGIAWYVPDYGLGFWVDLLVLLKGTIGLFLLFVGLIVAWMGYDDYKMDIEMAKEEQKEGKKEEPK</sequence>
<keyword evidence="1" id="KW-0472">Membrane</keyword>
<organism evidence="2 3">
    <name type="scientific">Candidatus Methanoperedens nitratireducens</name>
    <dbReference type="NCBI Taxonomy" id="1392998"/>
    <lineage>
        <taxon>Archaea</taxon>
        <taxon>Methanobacteriati</taxon>
        <taxon>Methanobacteriota</taxon>
        <taxon>Stenosarchaea group</taxon>
        <taxon>Methanomicrobia</taxon>
        <taxon>Methanosarcinales</taxon>
        <taxon>ANME-2 cluster</taxon>
        <taxon>Candidatus Methanoperedentaceae</taxon>
        <taxon>Candidatus Methanoperedens</taxon>
    </lineage>
</organism>
<dbReference type="RefSeq" id="WP_096207448.1">
    <property type="nucleotide sequence ID" value="NZ_FZMP01000250.1"/>
</dbReference>
<keyword evidence="1" id="KW-0812">Transmembrane</keyword>
<evidence type="ECO:0000313" key="3">
    <source>
        <dbReference type="Proteomes" id="UP000218615"/>
    </source>
</evidence>
<feature type="transmembrane region" description="Helical" evidence="1">
    <location>
        <begin position="37"/>
        <end position="60"/>
    </location>
</feature>